<protein>
    <submittedName>
        <fullName evidence="1">Uncharacterized protein</fullName>
    </submittedName>
</protein>
<reference evidence="1" key="1">
    <citation type="submission" date="2022-02" db="EMBL/GenBank/DDBJ databases">
        <authorList>
            <person name="King R."/>
        </authorList>
    </citation>
    <scope>NUCLEOTIDE SEQUENCE</scope>
</reference>
<proteinExistence type="predicted"/>
<dbReference type="EMBL" id="LR824561">
    <property type="protein sequence ID" value="CAH1643813.1"/>
    <property type="molecule type" value="Genomic_DNA"/>
</dbReference>
<evidence type="ECO:0000313" key="2">
    <source>
        <dbReference type="Proteomes" id="UP001153321"/>
    </source>
</evidence>
<evidence type="ECO:0000313" key="1">
    <source>
        <dbReference type="EMBL" id="CAH1643813.1"/>
    </source>
</evidence>
<accession>A0A9P0IBQ2</accession>
<dbReference type="AlphaFoldDB" id="A0A9P0IBQ2"/>
<sequence>MAPRPKTTICGSHKVLFSARIEPGTPYPAASCPTTAPTVQSFY</sequence>
<dbReference type="Proteomes" id="UP001153321">
    <property type="component" value="Chromosome 30"/>
</dbReference>
<organism evidence="1 2">
    <name type="scientific">Spodoptera littoralis</name>
    <name type="common">Egyptian cotton leafworm</name>
    <dbReference type="NCBI Taxonomy" id="7109"/>
    <lineage>
        <taxon>Eukaryota</taxon>
        <taxon>Metazoa</taxon>
        <taxon>Ecdysozoa</taxon>
        <taxon>Arthropoda</taxon>
        <taxon>Hexapoda</taxon>
        <taxon>Insecta</taxon>
        <taxon>Pterygota</taxon>
        <taxon>Neoptera</taxon>
        <taxon>Endopterygota</taxon>
        <taxon>Lepidoptera</taxon>
        <taxon>Glossata</taxon>
        <taxon>Ditrysia</taxon>
        <taxon>Noctuoidea</taxon>
        <taxon>Noctuidae</taxon>
        <taxon>Amphipyrinae</taxon>
        <taxon>Spodoptera</taxon>
    </lineage>
</organism>
<name>A0A9P0IBQ2_SPOLI</name>
<keyword evidence="2" id="KW-1185">Reference proteome</keyword>
<gene>
    <name evidence="1" type="ORF">SPLIT_LOCUS9167</name>
</gene>